<name>A0A847R6M2_9GAMM</name>
<gene>
    <name evidence="3" type="ORF">HGG82_08870</name>
</gene>
<dbReference type="PANTHER" id="PTHR33178:SF10">
    <property type="entry name" value="STRESS-RESPONSE A_B BARREL DOMAIN-CONTAINING PROTEIN"/>
    <property type="match status" value="1"/>
</dbReference>
<accession>A0A847R6M2</accession>
<feature type="domain" description="Stress-response A/B barrel" evidence="2">
    <location>
        <begin position="2"/>
        <end position="96"/>
    </location>
</feature>
<dbReference type="AlphaFoldDB" id="A0A847R6M2"/>
<dbReference type="EMBL" id="JABAEK010000007">
    <property type="protein sequence ID" value="NLQ17736.1"/>
    <property type="molecule type" value="Genomic_DNA"/>
</dbReference>
<dbReference type="Proteomes" id="UP000586067">
    <property type="component" value="Unassembled WGS sequence"/>
</dbReference>
<protein>
    <submittedName>
        <fullName evidence="3">Dabb family protein</fullName>
    </submittedName>
</protein>
<dbReference type="Pfam" id="PF07876">
    <property type="entry name" value="Dabb"/>
    <property type="match status" value="1"/>
</dbReference>
<dbReference type="SUPFAM" id="SSF54909">
    <property type="entry name" value="Dimeric alpha+beta barrel"/>
    <property type="match status" value="1"/>
</dbReference>
<proteinExistence type="predicted"/>
<evidence type="ECO:0000313" key="4">
    <source>
        <dbReference type="Proteomes" id="UP000586067"/>
    </source>
</evidence>
<dbReference type="PROSITE" id="PS51502">
    <property type="entry name" value="S_R_A_B_BARREL"/>
    <property type="match status" value="1"/>
</dbReference>
<reference evidence="3 4" key="1">
    <citation type="submission" date="2020-04" db="EMBL/GenBank/DDBJ databases">
        <title>Marinomonas sp. M1K-6 isolated from the deep seawater of the Mariana Trench.</title>
        <authorList>
            <person name="Li Y."/>
        </authorList>
    </citation>
    <scope>NUCLEOTIDE SEQUENCE [LARGE SCALE GENOMIC DNA]</scope>
    <source>
        <strain evidence="3 4">M1K-6</strain>
    </source>
</reference>
<comment type="caution">
    <text evidence="3">The sequence shown here is derived from an EMBL/GenBank/DDBJ whole genome shotgun (WGS) entry which is preliminary data.</text>
</comment>
<evidence type="ECO:0000256" key="1">
    <source>
        <dbReference type="ARBA" id="ARBA00011738"/>
    </source>
</evidence>
<dbReference type="InterPro" id="IPR011008">
    <property type="entry name" value="Dimeric_a/b-barrel"/>
</dbReference>
<keyword evidence="4" id="KW-1185">Reference proteome</keyword>
<dbReference type="InterPro" id="IPR044662">
    <property type="entry name" value="HS1/DABB1-like"/>
</dbReference>
<dbReference type="SMART" id="SM00886">
    <property type="entry name" value="Dabb"/>
    <property type="match status" value="1"/>
</dbReference>
<dbReference type="InterPro" id="IPR013097">
    <property type="entry name" value="Dabb"/>
</dbReference>
<organism evidence="3 4">
    <name type="scientific">Marinomonas profundi</name>
    <dbReference type="NCBI Taxonomy" id="2726122"/>
    <lineage>
        <taxon>Bacteria</taxon>
        <taxon>Pseudomonadati</taxon>
        <taxon>Pseudomonadota</taxon>
        <taxon>Gammaproteobacteria</taxon>
        <taxon>Oceanospirillales</taxon>
        <taxon>Oceanospirillaceae</taxon>
        <taxon>Marinomonas</taxon>
    </lineage>
</organism>
<dbReference type="RefSeq" id="WP_168824837.1">
    <property type="nucleotide sequence ID" value="NZ_CP073013.1"/>
</dbReference>
<dbReference type="Gene3D" id="3.30.70.100">
    <property type="match status" value="1"/>
</dbReference>
<dbReference type="PANTHER" id="PTHR33178">
    <property type="match status" value="1"/>
</dbReference>
<evidence type="ECO:0000313" key="3">
    <source>
        <dbReference type="EMBL" id="NLQ17736.1"/>
    </source>
</evidence>
<comment type="subunit">
    <text evidence="1">Homodimer.</text>
</comment>
<sequence>MIRHILLIQFNEFAALSNISIFFETLDSITERVEGIASIEWGVNNSNEGANKGFTHCVMMTFIDEAARNHYLPHAAHDEIKKLLGPLLSDMIIIDYSI</sequence>
<evidence type="ECO:0000259" key="2">
    <source>
        <dbReference type="PROSITE" id="PS51502"/>
    </source>
</evidence>